<dbReference type="Pfam" id="PF02169">
    <property type="entry name" value="LPP20"/>
    <property type="match status" value="1"/>
</dbReference>
<dbReference type="InterPro" id="IPR024952">
    <property type="entry name" value="LPP20-like_dom"/>
</dbReference>
<feature type="domain" description="Lipoprotein LPP20-like" evidence="1">
    <location>
        <begin position="39"/>
        <end position="147"/>
    </location>
</feature>
<reference evidence="2" key="1">
    <citation type="submission" date="2017-02" db="EMBL/GenBank/DDBJ databases">
        <title>Draft Genome Sequence of the Salt Water Bacterium Oceanospirillum linum ATCC 11336.</title>
        <authorList>
            <person name="Trachtenberg A.M."/>
            <person name="Carney J.G."/>
            <person name="Linnane J.D."/>
            <person name="Rheaume B.A."/>
            <person name="Pitts N.L."/>
            <person name="Mykles D.L."/>
            <person name="Maclea K.S."/>
        </authorList>
    </citation>
    <scope>NUCLEOTIDE SEQUENCE [LARGE SCALE GENOMIC DNA]</scope>
    <source>
        <strain evidence="2">ATCC 11336</strain>
    </source>
</reference>
<gene>
    <name evidence="2" type="ORF">BTA35_0215290</name>
</gene>
<dbReference type="RefSeq" id="WP_160055270.1">
    <property type="nucleotide sequence ID" value="NZ_FXTS01000010.1"/>
</dbReference>
<proteinExistence type="predicted"/>
<comment type="caution">
    <text evidence="2">The sequence shown here is derived from an EMBL/GenBank/DDBJ whole genome shotgun (WGS) entry which is preliminary data.</text>
</comment>
<dbReference type="EMBL" id="MTSD02000009">
    <property type="protein sequence ID" value="OOV86098.1"/>
    <property type="molecule type" value="Genomic_DNA"/>
</dbReference>
<protein>
    <recommendedName>
        <fullName evidence="1">Lipoprotein LPP20-like domain-containing protein</fullName>
    </recommendedName>
</protein>
<evidence type="ECO:0000259" key="1">
    <source>
        <dbReference type="Pfam" id="PF02169"/>
    </source>
</evidence>
<dbReference type="AlphaFoldDB" id="A0A1T1H8D3"/>
<sequence length="356" mass="39292">MAYTTRNIGKRNGLISWLLVTAVLTGCSSAPKQQAGGAPEWIDQLPQRAGYVYGVGSADNTGSESAAAENAKERARADLIRQMQVMVSGDFSSQTQLQMTDGQNTSFIEEVNDKVRSRIPEVELPGLGWSDSWVNPVTKTHYALAELNRHSAEARLAEQLAAIDLELEGKTLPVTETQEGQLVSRLDQVRAAMPILLRFAQRDKLVRQLMFVAESGFSRFAPDESLVDLRHELNRLVSSLQIQLSPVNAAARKLDASLAEEMTKLGLRLNTSDAAEADLRLTYSLTVSSQEVRRTHYVFARSAVQIRDSENRIMGSFDREAKGVSGMEDRAQHLAVKQLGTILSREVIDALFVADY</sequence>
<evidence type="ECO:0000313" key="3">
    <source>
        <dbReference type="Proteomes" id="UP000190064"/>
    </source>
</evidence>
<organism evidence="2 3">
    <name type="scientific">Oceanospirillum linum</name>
    <dbReference type="NCBI Taxonomy" id="966"/>
    <lineage>
        <taxon>Bacteria</taxon>
        <taxon>Pseudomonadati</taxon>
        <taxon>Pseudomonadota</taxon>
        <taxon>Gammaproteobacteria</taxon>
        <taxon>Oceanospirillales</taxon>
        <taxon>Oceanospirillaceae</taxon>
        <taxon>Oceanospirillum</taxon>
    </lineage>
</organism>
<keyword evidence="3" id="KW-1185">Reference proteome</keyword>
<name>A0A1T1H8D3_OCELI</name>
<dbReference type="Proteomes" id="UP000190064">
    <property type="component" value="Unassembled WGS sequence"/>
</dbReference>
<evidence type="ECO:0000313" key="2">
    <source>
        <dbReference type="EMBL" id="OOV86098.1"/>
    </source>
</evidence>
<accession>A0A1T1H8D3</accession>
<dbReference type="STRING" id="966.BTA35_0215290"/>
<dbReference type="PROSITE" id="PS51257">
    <property type="entry name" value="PROKAR_LIPOPROTEIN"/>
    <property type="match status" value="1"/>
</dbReference>
<dbReference type="Gene3D" id="3.10.28.20">
    <property type="entry name" value="Acetamidase/Formamidase-like domains"/>
    <property type="match status" value="1"/>
</dbReference>